<dbReference type="AlphaFoldDB" id="A0A9W8MTH8"/>
<sequence length="652" mass="72200">MPWGASHTPLCESYENLHPDARSLPNMTRHAMTGNSSTRARRPRYSQMRPPSSKVQKHSQAAASALKPSTSTRIDSIEYRHERPAVESPALISGAAYPRLAIPESLPEDQSALQLGIFPMAPLYNRLRQPALGDTTASNNADRSLMNPDPTRHSHNGPSHVDVLHLQTARRRACFVNKRSAEPPEAAFSPSFQQRPSLQSPLPVPDQQSDDIRCVDKREILPPVVLAHGSSAHVPAYESQPIFMIELLEIIIYFLDSSSGIVVLLALSTPSLVSLTSSQSVIWRMGAHASSYSTRLAPVRLLCPVCPFTFSKYPSPMILPANLIQLFMILVKYARPGRHICPNLRRLSVPQQSPSNATFSILTPLMSPNLEDVYITIPNESTKYMQQLVQGAPGILRLRIAGFISGDALLHLSLFPRLRRLSIIFEEDVTPTNHSDQERTLQSLHLPPSLSTFRFNCVKRFTSPFLAHFRDLFLKNVSVRGSSGDIASNLAMTSGLEGVTLEFSDRAEVAPDVSSCFAALSNLSKDTLRSVVVESHNAPPWTISIQPLLSFPGIQSLEVHNYHPHELDLTDNLLSSIVKAWPKLTHLVFAAINTSCLTSASLEILSKLPNLRILRLPLKTTIVELPLNPAPIVSKKRYALNEELRRLFPHAV</sequence>
<evidence type="ECO:0000256" key="1">
    <source>
        <dbReference type="SAM" id="MobiDB-lite"/>
    </source>
</evidence>
<dbReference type="SUPFAM" id="SSF52047">
    <property type="entry name" value="RNI-like"/>
    <property type="match status" value="1"/>
</dbReference>
<gene>
    <name evidence="2" type="ORF">NLJ89_g9055</name>
</gene>
<dbReference type="Gene3D" id="3.80.10.10">
    <property type="entry name" value="Ribonuclease Inhibitor"/>
    <property type="match status" value="1"/>
</dbReference>
<keyword evidence="3" id="KW-1185">Reference proteome</keyword>
<evidence type="ECO:0000313" key="3">
    <source>
        <dbReference type="Proteomes" id="UP001148786"/>
    </source>
</evidence>
<feature type="compositionally biased region" description="Polar residues" evidence="1">
    <location>
        <begin position="49"/>
        <end position="72"/>
    </location>
</feature>
<feature type="region of interest" description="Disordered" evidence="1">
    <location>
        <begin position="132"/>
        <end position="158"/>
    </location>
</feature>
<feature type="region of interest" description="Disordered" evidence="1">
    <location>
        <begin position="184"/>
        <end position="208"/>
    </location>
</feature>
<protein>
    <submittedName>
        <fullName evidence="2">Uncharacterized protein</fullName>
    </submittedName>
</protein>
<evidence type="ECO:0000313" key="2">
    <source>
        <dbReference type="EMBL" id="KAJ3502069.1"/>
    </source>
</evidence>
<dbReference type="Proteomes" id="UP001148786">
    <property type="component" value="Unassembled WGS sequence"/>
</dbReference>
<feature type="compositionally biased region" description="Polar residues" evidence="1">
    <location>
        <begin position="190"/>
        <end position="200"/>
    </location>
</feature>
<comment type="caution">
    <text evidence="2">The sequence shown here is derived from an EMBL/GenBank/DDBJ whole genome shotgun (WGS) entry which is preliminary data.</text>
</comment>
<organism evidence="2 3">
    <name type="scientific">Agrocybe chaxingu</name>
    <dbReference type="NCBI Taxonomy" id="84603"/>
    <lineage>
        <taxon>Eukaryota</taxon>
        <taxon>Fungi</taxon>
        <taxon>Dikarya</taxon>
        <taxon>Basidiomycota</taxon>
        <taxon>Agaricomycotina</taxon>
        <taxon>Agaricomycetes</taxon>
        <taxon>Agaricomycetidae</taxon>
        <taxon>Agaricales</taxon>
        <taxon>Agaricineae</taxon>
        <taxon>Strophariaceae</taxon>
        <taxon>Agrocybe</taxon>
    </lineage>
</organism>
<accession>A0A9W8MTH8</accession>
<reference evidence="2" key="1">
    <citation type="submission" date="2022-07" db="EMBL/GenBank/DDBJ databases">
        <title>Genome Sequence of Agrocybe chaxingu.</title>
        <authorList>
            <person name="Buettner E."/>
        </authorList>
    </citation>
    <scope>NUCLEOTIDE SEQUENCE</scope>
    <source>
        <strain evidence="2">MP-N11</strain>
    </source>
</reference>
<dbReference type="InterPro" id="IPR032675">
    <property type="entry name" value="LRR_dom_sf"/>
</dbReference>
<proteinExistence type="predicted"/>
<name>A0A9W8MTH8_9AGAR</name>
<dbReference type="EMBL" id="JANKHO010001334">
    <property type="protein sequence ID" value="KAJ3502069.1"/>
    <property type="molecule type" value="Genomic_DNA"/>
</dbReference>
<dbReference type="OrthoDB" id="3209747at2759"/>
<feature type="region of interest" description="Disordered" evidence="1">
    <location>
        <begin position="18"/>
        <end position="72"/>
    </location>
</feature>